<dbReference type="GO" id="GO:0000786">
    <property type="term" value="C:nucleosome"/>
    <property type="evidence" value="ECO:0007669"/>
    <property type="project" value="UniProtKB-KW"/>
</dbReference>
<dbReference type="STRING" id="7398.A0A1A9ZPA4"/>
<accession>A0A1A9ZPA4</accession>
<sequence>MSKRITPRHTLLAIRADEELDAFIKAIIPVGGVFPHLHRSLSTGKPKDSVNILALPVIRFKFIPHSCNCLPIKPATSAPKLNPIRCTRCTG</sequence>
<dbReference type="VEuPathDB" id="VectorBase:GPAI020777"/>
<dbReference type="InterPro" id="IPR032454">
    <property type="entry name" value="Histone_H2A_C"/>
</dbReference>
<evidence type="ECO:0000259" key="4">
    <source>
        <dbReference type="Pfam" id="PF16211"/>
    </source>
</evidence>
<feature type="domain" description="Histone H2A C-terminal" evidence="4">
    <location>
        <begin position="18"/>
        <end position="45"/>
    </location>
</feature>
<dbReference type="AlphaFoldDB" id="A0A1A9ZPA4"/>
<reference evidence="5" key="2">
    <citation type="submission" date="2020-05" db="UniProtKB">
        <authorList>
            <consortium name="EnsemblMetazoa"/>
        </authorList>
    </citation>
    <scope>IDENTIFICATION</scope>
    <source>
        <strain evidence="5">IAEA</strain>
    </source>
</reference>
<keyword evidence="3" id="KW-0544">Nucleosome core</keyword>
<keyword evidence="6" id="KW-1185">Reference proteome</keyword>
<evidence type="ECO:0000313" key="6">
    <source>
        <dbReference type="Proteomes" id="UP000092445"/>
    </source>
</evidence>
<organism evidence="5 6">
    <name type="scientific">Glossina pallidipes</name>
    <name type="common">Tsetse fly</name>
    <dbReference type="NCBI Taxonomy" id="7398"/>
    <lineage>
        <taxon>Eukaryota</taxon>
        <taxon>Metazoa</taxon>
        <taxon>Ecdysozoa</taxon>
        <taxon>Arthropoda</taxon>
        <taxon>Hexapoda</taxon>
        <taxon>Insecta</taxon>
        <taxon>Pterygota</taxon>
        <taxon>Neoptera</taxon>
        <taxon>Endopterygota</taxon>
        <taxon>Diptera</taxon>
        <taxon>Brachycera</taxon>
        <taxon>Muscomorpha</taxon>
        <taxon>Hippoboscoidea</taxon>
        <taxon>Glossinidae</taxon>
        <taxon>Glossina</taxon>
    </lineage>
</organism>
<name>A0A1A9ZPA4_GLOPL</name>
<dbReference type="GO" id="GO:0046982">
    <property type="term" value="F:protein heterodimerization activity"/>
    <property type="evidence" value="ECO:0007669"/>
    <property type="project" value="InterPro"/>
</dbReference>
<reference evidence="6" key="1">
    <citation type="submission" date="2014-03" db="EMBL/GenBank/DDBJ databases">
        <authorList>
            <person name="Aksoy S."/>
            <person name="Warren W."/>
            <person name="Wilson R.K."/>
        </authorList>
    </citation>
    <scope>NUCLEOTIDE SEQUENCE [LARGE SCALE GENOMIC DNA]</scope>
    <source>
        <strain evidence="6">IAEA</strain>
    </source>
</reference>
<protein>
    <recommendedName>
        <fullName evidence="4">Histone H2A C-terminal domain-containing protein</fullName>
    </recommendedName>
</protein>
<keyword evidence="2" id="KW-0158">Chromosome</keyword>
<proteinExistence type="predicted"/>
<dbReference type="Gene3D" id="1.10.20.10">
    <property type="entry name" value="Histone, subunit A"/>
    <property type="match status" value="1"/>
</dbReference>
<evidence type="ECO:0000256" key="3">
    <source>
        <dbReference type="ARBA" id="ARBA00023269"/>
    </source>
</evidence>
<dbReference type="EnsemblMetazoa" id="GPAI020777-RA">
    <property type="protein sequence ID" value="GPAI020777-PA"/>
    <property type="gene ID" value="GPAI020777"/>
</dbReference>
<dbReference type="SUPFAM" id="SSF47113">
    <property type="entry name" value="Histone-fold"/>
    <property type="match status" value="1"/>
</dbReference>
<keyword evidence="3" id="KW-0238">DNA-binding</keyword>
<evidence type="ECO:0000256" key="1">
    <source>
        <dbReference type="ARBA" id="ARBA00004286"/>
    </source>
</evidence>
<comment type="subcellular location">
    <subcellularLocation>
        <location evidence="1">Chromosome</location>
    </subcellularLocation>
</comment>
<dbReference type="InterPro" id="IPR009072">
    <property type="entry name" value="Histone-fold"/>
</dbReference>
<evidence type="ECO:0000313" key="5">
    <source>
        <dbReference type="EnsemblMetazoa" id="GPAI020777-PA"/>
    </source>
</evidence>
<evidence type="ECO:0000256" key="2">
    <source>
        <dbReference type="ARBA" id="ARBA00022454"/>
    </source>
</evidence>
<dbReference type="Pfam" id="PF16211">
    <property type="entry name" value="Histone_H2A_C"/>
    <property type="match status" value="1"/>
</dbReference>
<dbReference type="Proteomes" id="UP000092445">
    <property type="component" value="Unassembled WGS sequence"/>
</dbReference>